<dbReference type="EMBL" id="MGGI01000033">
    <property type="protein sequence ID" value="OGM24181.1"/>
    <property type="molecule type" value="Genomic_DNA"/>
</dbReference>
<dbReference type="AlphaFoldDB" id="A0A1F7YA43"/>
<comment type="subunit">
    <text evidence="4">Part of the 50S ribosomal subunit.</text>
</comment>
<dbReference type="PROSITE" id="PS00783">
    <property type="entry name" value="RIBOSOMAL_L13"/>
    <property type="match status" value="1"/>
</dbReference>
<dbReference type="GO" id="GO:0003735">
    <property type="term" value="F:structural constituent of ribosome"/>
    <property type="evidence" value="ECO:0007669"/>
    <property type="project" value="InterPro"/>
</dbReference>
<dbReference type="InterPro" id="IPR036899">
    <property type="entry name" value="Ribosomal_uL13_sf"/>
</dbReference>
<evidence type="ECO:0000313" key="7">
    <source>
        <dbReference type="EMBL" id="OGM24181.1"/>
    </source>
</evidence>
<evidence type="ECO:0000256" key="5">
    <source>
        <dbReference type="RuleBase" id="RU003877"/>
    </source>
</evidence>
<evidence type="ECO:0000313" key="8">
    <source>
        <dbReference type="Proteomes" id="UP000178851"/>
    </source>
</evidence>
<dbReference type="GO" id="GO:0017148">
    <property type="term" value="P:negative regulation of translation"/>
    <property type="evidence" value="ECO:0007669"/>
    <property type="project" value="TreeGrafter"/>
</dbReference>
<keyword evidence="2 4" id="KW-0689">Ribosomal protein</keyword>
<dbReference type="HAMAP" id="MF_01366">
    <property type="entry name" value="Ribosomal_uL13"/>
    <property type="match status" value="1"/>
</dbReference>
<dbReference type="PANTHER" id="PTHR11545:SF2">
    <property type="entry name" value="LARGE RIBOSOMAL SUBUNIT PROTEIN UL13M"/>
    <property type="match status" value="1"/>
</dbReference>
<dbReference type="GO" id="GO:0003729">
    <property type="term" value="F:mRNA binding"/>
    <property type="evidence" value="ECO:0007669"/>
    <property type="project" value="TreeGrafter"/>
</dbReference>
<dbReference type="InterPro" id="IPR023563">
    <property type="entry name" value="Ribosomal_uL13_CS"/>
</dbReference>
<comment type="function">
    <text evidence="4 6">This protein is one of the early assembly proteins of the 50S ribosomal subunit, although it is not seen to bind rRNA by itself. It is important during the early stages of 50S assembly.</text>
</comment>
<proteinExistence type="inferred from homology"/>
<dbReference type="CDD" id="cd00392">
    <property type="entry name" value="Ribosomal_L13"/>
    <property type="match status" value="1"/>
</dbReference>
<dbReference type="NCBIfam" id="TIGR01066">
    <property type="entry name" value="rplM_bact"/>
    <property type="match status" value="1"/>
</dbReference>
<evidence type="ECO:0000256" key="6">
    <source>
        <dbReference type="RuleBase" id="RU003878"/>
    </source>
</evidence>
<dbReference type="SUPFAM" id="SSF52161">
    <property type="entry name" value="Ribosomal protein L13"/>
    <property type="match status" value="1"/>
</dbReference>
<dbReference type="InterPro" id="IPR005823">
    <property type="entry name" value="Ribosomal_uL13_bac-type"/>
</dbReference>
<dbReference type="Gene3D" id="3.90.1180.10">
    <property type="entry name" value="Ribosomal protein L13"/>
    <property type="match status" value="1"/>
</dbReference>
<dbReference type="PIRSF" id="PIRSF002181">
    <property type="entry name" value="Ribosomal_L13"/>
    <property type="match status" value="1"/>
</dbReference>
<sequence length="140" mass="16397">MKTFQPRIKEVKRNWHLIDAKGQILGRMASNIALLLMGKGKKEFVPHLDMGDFVVVINARKIMLTGKKEKQKVYYHHSGYPGGFKEVKLATLMKTHPERIIEFAVKGMLPDNRLKKKRLIRLYVFADEKNPYKDKFLRDK</sequence>
<evidence type="ECO:0000256" key="2">
    <source>
        <dbReference type="ARBA" id="ARBA00022980"/>
    </source>
</evidence>
<dbReference type="GO" id="GO:0022625">
    <property type="term" value="C:cytosolic large ribosomal subunit"/>
    <property type="evidence" value="ECO:0007669"/>
    <property type="project" value="TreeGrafter"/>
</dbReference>
<gene>
    <name evidence="4 6" type="primary">rplM</name>
    <name evidence="7" type="ORF">A2627_04795</name>
</gene>
<dbReference type="Proteomes" id="UP000178851">
    <property type="component" value="Unassembled WGS sequence"/>
</dbReference>
<dbReference type="Pfam" id="PF00572">
    <property type="entry name" value="Ribosomal_L13"/>
    <property type="match status" value="1"/>
</dbReference>
<keyword evidence="3 4" id="KW-0687">Ribonucleoprotein</keyword>
<dbReference type="GO" id="GO:0006412">
    <property type="term" value="P:translation"/>
    <property type="evidence" value="ECO:0007669"/>
    <property type="project" value="UniProtKB-UniRule"/>
</dbReference>
<protein>
    <recommendedName>
        <fullName evidence="4">Large ribosomal subunit protein uL13</fullName>
    </recommendedName>
</protein>
<name>A0A1F7YA43_9BACT</name>
<reference evidence="7 8" key="1">
    <citation type="journal article" date="2016" name="Nat. Commun.">
        <title>Thousands of microbial genomes shed light on interconnected biogeochemical processes in an aquifer system.</title>
        <authorList>
            <person name="Anantharaman K."/>
            <person name="Brown C.T."/>
            <person name="Hug L.A."/>
            <person name="Sharon I."/>
            <person name="Castelle C.J."/>
            <person name="Probst A.J."/>
            <person name="Thomas B.C."/>
            <person name="Singh A."/>
            <person name="Wilkins M.J."/>
            <person name="Karaoz U."/>
            <person name="Brodie E.L."/>
            <person name="Williams K.H."/>
            <person name="Hubbard S.S."/>
            <person name="Banfield J.F."/>
        </authorList>
    </citation>
    <scope>NUCLEOTIDE SEQUENCE [LARGE SCALE GENOMIC DNA]</scope>
</reference>
<dbReference type="InterPro" id="IPR005822">
    <property type="entry name" value="Ribosomal_uL13"/>
</dbReference>
<evidence type="ECO:0000256" key="3">
    <source>
        <dbReference type="ARBA" id="ARBA00023274"/>
    </source>
</evidence>
<evidence type="ECO:0000256" key="1">
    <source>
        <dbReference type="ARBA" id="ARBA00006227"/>
    </source>
</evidence>
<dbReference type="PANTHER" id="PTHR11545">
    <property type="entry name" value="RIBOSOMAL PROTEIN L13"/>
    <property type="match status" value="1"/>
</dbReference>
<evidence type="ECO:0000256" key="4">
    <source>
        <dbReference type="HAMAP-Rule" id="MF_01366"/>
    </source>
</evidence>
<accession>A0A1F7YA43</accession>
<comment type="caution">
    <text evidence="7">The sequence shown here is derived from an EMBL/GenBank/DDBJ whole genome shotgun (WGS) entry which is preliminary data.</text>
</comment>
<organism evidence="7 8">
    <name type="scientific">Candidatus Woesebacteria bacterium RIFCSPHIGHO2_01_FULL_39_28</name>
    <dbReference type="NCBI Taxonomy" id="1802496"/>
    <lineage>
        <taxon>Bacteria</taxon>
        <taxon>Candidatus Woeseibacteriota</taxon>
    </lineage>
</organism>
<comment type="similarity">
    <text evidence="1 4 5">Belongs to the universal ribosomal protein uL13 family.</text>
</comment>